<dbReference type="Pfam" id="PF10537">
    <property type="entry name" value="WAC_Acf1_DNA_bd"/>
    <property type="match status" value="1"/>
</dbReference>
<dbReference type="GO" id="GO:0140801">
    <property type="term" value="F:histone H2AXY142 kinase activity"/>
    <property type="evidence" value="ECO:0007669"/>
    <property type="project" value="InterPro"/>
</dbReference>
<dbReference type="InterPro" id="IPR019787">
    <property type="entry name" value="Znf_PHD-finger"/>
</dbReference>
<feature type="compositionally biased region" description="Basic residues" evidence="8">
    <location>
        <begin position="1313"/>
        <end position="1327"/>
    </location>
</feature>
<dbReference type="Pfam" id="PF15613">
    <property type="entry name" value="WSD"/>
    <property type="match status" value="1"/>
</dbReference>
<feature type="compositionally biased region" description="Low complexity" evidence="8">
    <location>
        <begin position="317"/>
        <end position="328"/>
    </location>
</feature>
<evidence type="ECO:0000256" key="8">
    <source>
        <dbReference type="SAM" id="MobiDB-lite"/>
    </source>
</evidence>
<feature type="compositionally biased region" description="Low complexity" evidence="8">
    <location>
        <begin position="1412"/>
        <end position="1422"/>
    </location>
</feature>
<feature type="compositionally biased region" description="Acidic residues" evidence="8">
    <location>
        <begin position="1349"/>
        <end position="1373"/>
    </location>
</feature>
<keyword evidence="2" id="KW-0479">Metal-binding</keyword>
<evidence type="ECO:0000259" key="9">
    <source>
        <dbReference type="PROSITE" id="PS50016"/>
    </source>
</evidence>
<feature type="domain" description="RING-type" evidence="10">
    <location>
        <begin position="1129"/>
        <end position="1178"/>
    </location>
</feature>
<dbReference type="InterPro" id="IPR013083">
    <property type="entry name" value="Znf_RING/FYVE/PHD"/>
</dbReference>
<dbReference type="GO" id="GO:0006974">
    <property type="term" value="P:DNA damage response"/>
    <property type="evidence" value="ECO:0007669"/>
    <property type="project" value="TreeGrafter"/>
</dbReference>
<evidence type="ECO:0000313" key="12">
    <source>
        <dbReference type="EMBL" id="CAF1126977.1"/>
    </source>
</evidence>
<dbReference type="Proteomes" id="UP000663832">
    <property type="component" value="Unassembled WGS sequence"/>
</dbReference>
<name>A0A814R1A9_9BILA</name>
<evidence type="ECO:0000256" key="4">
    <source>
        <dbReference type="ARBA" id="ARBA00022833"/>
    </source>
</evidence>
<dbReference type="Pfam" id="PF00628">
    <property type="entry name" value="PHD"/>
    <property type="match status" value="2"/>
</dbReference>
<dbReference type="PROSITE" id="PS01359">
    <property type="entry name" value="ZF_PHD_1"/>
    <property type="match status" value="1"/>
</dbReference>
<feature type="region of interest" description="Disordered" evidence="8">
    <location>
        <begin position="1304"/>
        <end position="1478"/>
    </location>
</feature>
<evidence type="ECO:0000256" key="7">
    <source>
        <dbReference type="PROSITE-ProRule" id="PRU00475"/>
    </source>
</evidence>
<dbReference type="PROSITE" id="PS50089">
    <property type="entry name" value="ZF_RING_2"/>
    <property type="match status" value="1"/>
</dbReference>
<evidence type="ECO:0000256" key="1">
    <source>
        <dbReference type="ARBA" id="ARBA00004123"/>
    </source>
</evidence>
<evidence type="ECO:0000256" key="5">
    <source>
        <dbReference type="ARBA" id="ARBA00023242"/>
    </source>
</evidence>
<dbReference type="GO" id="GO:0008270">
    <property type="term" value="F:zinc ion binding"/>
    <property type="evidence" value="ECO:0007669"/>
    <property type="project" value="UniProtKB-KW"/>
</dbReference>
<dbReference type="InterPro" id="IPR001965">
    <property type="entry name" value="Znf_PHD"/>
</dbReference>
<accession>A0A814R1A9</accession>
<sequence>MPLFGRRLFHLNEDDNNNNEHEEIYTIEHTGEKFHSKELYEKLKKAYELERWTCECTWRASLTHKEAYESEIETRKSLLTIVPDYFHKIIFDILYHSVKPLEKVAEEVSILLGQGFVVGEPVQFKKRKDSTVVKGIIERIDENEERKRTSERASAQAKPLSDKQMKNVKYAIRLSEDDRVISNVHPNELQRSNLLPNREKLKTFIRSYGIRLGNRADSPWVFHDDSIKEKYQIKDRVSSEDIEKFKKSMTITLDEIIREQERIVRKQAEEEEVALLGENKKSNANNTSSQNGHVNDDDIILSDDEDKPKSPKKKGKSTPTATTPKKSSQSIVSPRKKSHSPTKQKTPTKTKKQLTLHDMKFAKKSSNSNELLLQKSSSTSVTTYNIAVPYSLLQKLDKTRRDRGIQSRVFQRLVLHCARSLNDKQRLRLPDEYRSLIQSKYEELELKRRLSEMTEQEKKTFLQTKHKQKQLEQKSCEDLDLTSSKTLPLPKPIQGLTSIPSHYTGDLLVICTFFTSCHSLFFSSLSDDLSKTAQQFLRSFKHNHLLQAYLTSSTTIFFNCFIELLQILMKLLFKEDDNRLNNDDNNNHDEEDKQQQLQQLNNEQHDMETNHIEQITIDDDIEQVYDIKLADIPLTQFTCQELTRLYLIKEKNENIRKIADKLANSESKDFLISEQIDLLLLLVNMITTDSEIMSDYFEYLTRTMSESFRERNQLLAERRKAQEEDSKQKKLQLQNGENGKIASKKQNKSGLLLTPKNSIGGTTNDENHQSSPSALHDDNGEIDSGGDDDDLKTVIQRRRQMVAMSKELKEKRELETQKIYNEQKRELAIQKAEQAYQEAMLNLQFGFRIKPLGFDRNYNRYWFFKGYAGLFVEKGWIGSDISYSAQISSSQDVSFSRSSSIINGEKLIPKDEVNQWWAYDNETTIQQLLQSLNNRGIREHNLIENIKKIMPILHTEFEQIKKEPTSIEQPSEESVSNTGVSNDEQQQQQQQSNDIILSFKNELEDIEQRLRLGSLGGFIINDNLIEWQTKLKESNERFDLAELLIQLQQTIAEKYASGIFGTYENQSKTSKNSSKKKAVVNKSAITNQHNLQLWMNDCRTCKTFSRLYVLMMIFENSIAWSKSTVGIKCKICRRKHKDEYIVVCDQCCQGYHFECLRGYSLDNTKNSINDLWYCPACRPQSTSKRRYEKREKKSKNDYYDADIYDMDVDTTSNLSSHEHNQDVSDLNSEQSHNNNTNNHDDDIDESNEETSCCVCAGEASDDNELIQCIQCRSLYHCQCHEPPLRCPPRSTTWMCNSCRNGINNETDQPTRRVQTRRQVAIKKRAQKTKIQPQRHNGTRRTARKNYRELEEDEEEEEEEEEEEIGNDEESDYEQESRNQRRSKRLRRSSPSSTADENDDVKRPRRRVRIAKSSSSSSSSPSVSDEEQILANLNDEESDVEQDENENEDDEEQEQEQEQQQDQQQTENGDMEANSPSSK</sequence>
<dbReference type="PANTHER" id="PTHR46802:SF1">
    <property type="entry name" value="TYROSINE-PROTEIN KINASE BAZ1B"/>
    <property type="match status" value="1"/>
</dbReference>
<evidence type="ECO:0000259" key="11">
    <source>
        <dbReference type="PROSITE" id="PS51136"/>
    </source>
</evidence>
<feature type="compositionally biased region" description="Acidic residues" evidence="8">
    <location>
        <begin position="780"/>
        <end position="790"/>
    </location>
</feature>
<dbReference type="GO" id="GO:0090535">
    <property type="term" value="C:WICH complex"/>
    <property type="evidence" value="ECO:0007669"/>
    <property type="project" value="InterPro"/>
</dbReference>
<feature type="compositionally biased region" description="Polar residues" evidence="8">
    <location>
        <begin position="755"/>
        <end position="773"/>
    </location>
</feature>
<dbReference type="GO" id="GO:0042393">
    <property type="term" value="F:histone binding"/>
    <property type="evidence" value="ECO:0007669"/>
    <property type="project" value="TreeGrafter"/>
</dbReference>
<keyword evidence="13" id="KW-1185">Reference proteome</keyword>
<evidence type="ECO:0000256" key="2">
    <source>
        <dbReference type="ARBA" id="ARBA00022723"/>
    </source>
</evidence>
<proteinExistence type="predicted"/>
<dbReference type="PROSITE" id="PS50016">
    <property type="entry name" value="ZF_PHD_2"/>
    <property type="match status" value="2"/>
</dbReference>
<gene>
    <name evidence="12" type="ORF">QVE165_LOCUS21717</name>
</gene>
<feature type="region of interest" description="Disordered" evidence="8">
    <location>
        <begin position="718"/>
        <end position="791"/>
    </location>
</feature>
<feature type="region of interest" description="Disordered" evidence="8">
    <location>
        <begin position="962"/>
        <end position="991"/>
    </location>
</feature>
<feature type="domain" description="WAC" evidence="11">
    <location>
        <begin position="22"/>
        <end position="128"/>
    </location>
</feature>
<feature type="compositionally biased region" description="Basic and acidic residues" evidence="8">
    <location>
        <begin position="718"/>
        <end position="728"/>
    </location>
</feature>
<keyword evidence="5 7" id="KW-0539">Nucleus</keyword>
<feature type="compositionally biased region" description="Polar residues" evidence="8">
    <location>
        <begin position="282"/>
        <end position="293"/>
    </location>
</feature>
<feature type="compositionally biased region" description="Basic residues" evidence="8">
    <location>
        <begin position="334"/>
        <end position="352"/>
    </location>
</feature>
<dbReference type="PANTHER" id="PTHR46802">
    <property type="entry name" value="TYROSINE-PROTEIN KINASE BAZ1B"/>
    <property type="match status" value="1"/>
</dbReference>
<comment type="subcellular location">
    <subcellularLocation>
        <location evidence="1 7">Nucleus</location>
    </subcellularLocation>
</comment>
<organism evidence="12 13">
    <name type="scientific">Adineta steineri</name>
    <dbReference type="NCBI Taxonomy" id="433720"/>
    <lineage>
        <taxon>Eukaryota</taxon>
        <taxon>Metazoa</taxon>
        <taxon>Spiralia</taxon>
        <taxon>Gnathifera</taxon>
        <taxon>Rotifera</taxon>
        <taxon>Eurotatoria</taxon>
        <taxon>Bdelloidea</taxon>
        <taxon>Adinetida</taxon>
        <taxon>Adinetidae</taxon>
        <taxon>Adineta</taxon>
    </lineage>
</organism>
<feature type="region of interest" description="Disordered" evidence="8">
    <location>
        <begin position="1211"/>
        <end position="1245"/>
    </location>
</feature>
<dbReference type="InterPro" id="IPR019786">
    <property type="entry name" value="Zinc_finger_PHD-type_CS"/>
</dbReference>
<keyword evidence="4" id="KW-0862">Zinc</keyword>
<dbReference type="InterPro" id="IPR013136">
    <property type="entry name" value="WSTF_Acf1_Cbp146"/>
</dbReference>
<dbReference type="InterPro" id="IPR011011">
    <property type="entry name" value="Znf_FYVE_PHD"/>
</dbReference>
<protein>
    <submittedName>
        <fullName evidence="12">Uncharacterized protein</fullName>
    </submittedName>
</protein>
<dbReference type="InterPro" id="IPR001841">
    <property type="entry name" value="Znf_RING"/>
</dbReference>
<evidence type="ECO:0000256" key="6">
    <source>
        <dbReference type="PROSITE-ProRule" id="PRU00175"/>
    </source>
</evidence>
<feature type="domain" description="PHD-type" evidence="9">
    <location>
        <begin position="1126"/>
        <end position="1180"/>
    </location>
</feature>
<evidence type="ECO:0000256" key="3">
    <source>
        <dbReference type="ARBA" id="ARBA00022771"/>
    </source>
</evidence>
<dbReference type="EMBL" id="CAJNOM010000141">
    <property type="protein sequence ID" value="CAF1126977.1"/>
    <property type="molecule type" value="Genomic_DNA"/>
</dbReference>
<dbReference type="SUPFAM" id="SSF57903">
    <property type="entry name" value="FYVE/PHD zinc finger"/>
    <property type="match status" value="2"/>
</dbReference>
<evidence type="ECO:0000313" key="13">
    <source>
        <dbReference type="Proteomes" id="UP000663832"/>
    </source>
</evidence>
<dbReference type="CDD" id="cd15489">
    <property type="entry name" value="PHD_SF"/>
    <property type="match status" value="1"/>
</dbReference>
<feature type="region of interest" description="Disordered" evidence="8">
    <location>
        <begin position="276"/>
        <end position="352"/>
    </location>
</feature>
<dbReference type="OrthoDB" id="784962at2759"/>
<feature type="compositionally biased region" description="Polar residues" evidence="8">
    <location>
        <begin position="966"/>
        <end position="984"/>
    </location>
</feature>
<dbReference type="Gene3D" id="3.30.40.10">
    <property type="entry name" value="Zinc/RING finger domain, C3HC4 (zinc finger)"/>
    <property type="match status" value="2"/>
</dbReference>
<reference evidence="12" key="1">
    <citation type="submission" date="2021-02" db="EMBL/GenBank/DDBJ databases">
        <authorList>
            <person name="Nowell W R."/>
        </authorList>
    </citation>
    <scope>NUCLEOTIDE SEQUENCE</scope>
</reference>
<keyword evidence="3 6" id="KW-0863">Zinc-finger</keyword>
<dbReference type="SMART" id="SM00249">
    <property type="entry name" value="PHD"/>
    <property type="match status" value="2"/>
</dbReference>
<dbReference type="InterPro" id="IPR047174">
    <property type="entry name" value="BAZ1B"/>
</dbReference>
<feature type="compositionally biased region" description="Acidic residues" evidence="8">
    <location>
        <begin position="1423"/>
        <end position="1458"/>
    </location>
</feature>
<comment type="caution">
    <text evidence="12">The sequence shown here is derived from an EMBL/GenBank/DDBJ whole genome shotgun (WGS) entry which is preliminary data.</text>
</comment>
<evidence type="ECO:0000259" key="10">
    <source>
        <dbReference type="PROSITE" id="PS50089"/>
    </source>
</evidence>
<dbReference type="PROSITE" id="PS51136">
    <property type="entry name" value="WAC"/>
    <property type="match status" value="1"/>
</dbReference>
<feature type="domain" description="PHD-type" evidence="9">
    <location>
        <begin position="1249"/>
        <end position="1301"/>
    </location>
</feature>
<dbReference type="InterPro" id="IPR028941">
    <property type="entry name" value="WHIM2_dom"/>
</dbReference>